<dbReference type="Proteomes" id="UP000640426">
    <property type="component" value="Unassembled WGS sequence"/>
</dbReference>
<dbReference type="RefSeq" id="WP_199041816.1">
    <property type="nucleotide sequence ID" value="NZ_JAELXS010000023.1"/>
</dbReference>
<organism evidence="1 2">
    <name type="scientific">Sphingomonas mollis</name>
    <dbReference type="NCBI Taxonomy" id="2795726"/>
    <lineage>
        <taxon>Bacteria</taxon>
        <taxon>Pseudomonadati</taxon>
        <taxon>Pseudomonadota</taxon>
        <taxon>Alphaproteobacteria</taxon>
        <taxon>Sphingomonadales</taxon>
        <taxon>Sphingomonadaceae</taxon>
        <taxon>Sphingomonas</taxon>
    </lineage>
</organism>
<protein>
    <submittedName>
        <fullName evidence="1">Uncharacterized protein</fullName>
    </submittedName>
</protein>
<keyword evidence="2" id="KW-1185">Reference proteome</keyword>
<gene>
    <name evidence="1" type="ORF">JAO74_18420</name>
</gene>
<proteinExistence type="predicted"/>
<evidence type="ECO:0000313" key="1">
    <source>
        <dbReference type="EMBL" id="MBJ6123750.1"/>
    </source>
</evidence>
<evidence type="ECO:0000313" key="2">
    <source>
        <dbReference type="Proteomes" id="UP000640426"/>
    </source>
</evidence>
<comment type="caution">
    <text evidence="1">The sequence shown here is derived from an EMBL/GenBank/DDBJ whole genome shotgun (WGS) entry which is preliminary data.</text>
</comment>
<name>A0ABS0XVF2_9SPHN</name>
<dbReference type="EMBL" id="JAELXS010000023">
    <property type="protein sequence ID" value="MBJ6123750.1"/>
    <property type="molecule type" value="Genomic_DNA"/>
</dbReference>
<reference evidence="2" key="1">
    <citation type="submission" date="2020-12" db="EMBL/GenBank/DDBJ databases">
        <title>Hymenobacter sp.</title>
        <authorList>
            <person name="Kim M.K."/>
        </authorList>
    </citation>
    <scope>NUCLEOTIDE SEQUENCE [LARGE SCALE GENOMIC DNA]</scope>
    <source>
        <strain evidence="2">BT553</strain>
    </source>
</reference>
<sequence length="150" mass="16334">MEQRITHACGHEQAHYLTGFASQQDHKARWLTTTKCRSCFITEKKTALADAASRDGAAIAHLDLPPLTGSERQVAWATTVRASRLAALVAEPDAGNTDAFHACRAITDAKWWIDHRDLANTDLLAKAENSICPANIPAELAIPARLHQAT</sequence>
<accession>A0ABS0XVF2</accession>